<feature type="non-terminal residue" evidence="2">
    <location>
        <position position="1"/>
    </location>
</feature>
<feature type="compositionally biased region" description="Acidic residues" evidence="1">
    <location>
        <begin position="151"/>
        <end position="162"/>
    </location>
</feature>
<dbReference type="AlphaFoldDB" id="A0AA88ULZ3"/>
<organism evidence="2 3">
    <name type="scientific">Escallonia rubra</name>
    <dbReference type="NCBI Taxonomy" id="112253"/>
    <lineage>
        <taxon>Eukaryota</taxon>
        <taxon>Viridiplantae</taxon>
        <taxon>Streptophyta</taxon>
        <taxon>Embryophyta</taxon>
        <taxon>Tracheophyta</taxon>
        <taxon>Spermatophyta</taxon>
        <taxon>Magnoliopsida</taxon>
        <taxon>eudicotyledons</taxon>
        <taxon>Gunneridae</taxon>
        <taxon>Pentapetalae</taxon>
        <taxon>asterids</taxon>
        <taxon>campanulids</taxon>
        <taxon>Escalloniales</taxon>
        <taxon>Escalloniaceae</taxon>
        <taxon>Escallonia</taxon>
    </lineage>
</organism>
<accession>A0AA88ULZ3</accession>
<feature type="region of interest" description="Disordered" evidence="1">
    <location>
        <begin position="61"/>
        <end position="117"/>
    </location>
</feature>
<dbReference type="Pfam" id="PF17257">
    <property type="entry name" value="DUF5323"/>
    <property type="match status" value="1"/>
</dbReference>
<dbReference type="GO" id="GO:0009507">
    <property type="term" value="C:chloroplast"/>
    <property type="evidence" value="ECO:0007669"/>
    <property type="project" value="InterPro"/>
</dbReference>
<dbReference type="PANTHER" id="PTHR36798">
    <property type="entry name" value="50S RIBOSOMAL PROTEIN 6, CHLOROPLASTIC"/>
    <property type="match status" value="1"/>
</dbReference>
<dbReference type="GO" id="GO:0006412">
    <property type="term" value="P:translation"/>
    <property type="evidence" value="ECO:0007669"/>
    <property type="project" value="InterPro"/>
</dbReference>
<comment type="caution">
    <text evidence="2">The sequence shown here is derived from an EMBL/GenBank/DDBJ whole genome shotgun (WGS) entry which is preliminary data.</text>
</comment>
<reference evidence="2" key="1">
    <citation type="submission" date="2022-12" db="EMBL/GenBank/DDBJ databases">
        <title>Draft genome assemblies for two species of Escallonia (Escalloniales).</title>
        <authorList>
            <person name="Chanderbali A."/>
            <person name="Dervinis C."/>
            <person name="Anghel I."/>
            <person name="Soltis D."/>
            <person name="Soltis P."/>
            <person name="Zapata F."/>
        </authorList>
    </citation>
    <scope>NUCLEOTIDE SEQUENCE</scope>
    <source>
        <strain evidence="2">UCBG92.1500</strain>
        <tissue evidence="2">Leaf</tissue>
    </source>
</reference>
<sequence>YKHRATKQTHNDHCGIKCTLNSPGITVGINGKSSEFRHGRWRPPNELIAGLHSSEKQQLVFPPSRTGGGATKEAPPRVDSGSGDFSLVIKSSSRPQKKATTHHCKKGPRKTKPWDVCRGPADTVVEASSALLPLFAMTASFPDLPSSENGYEGEGEDGEDER</sequence>
<name>A0AA88ULZ3_9ASTE</name>
<protein>
    <submittedName>
        <fullName evidence="2">Uncharacterized protein</fullName>
    </submittedName>
</protein>
<dbReference type="PANTHER" id="PTHR36798:SF2">
    <property type="entry name" value="LARGE RIBOSOMAL SUBUNIT PROTEIN CL38"/>
    <property type="match status" value="1"/>
</dbReference>
<gene>
    <name evidence="2" type="ORF">RJ640_002261</name>
</gene>
<evidence type="ECO:0000313" key="3">
    <source>
        <dbReference type="Proteomes" id="UP001187471"/>
    </source>
</evidence>
<dbReference type="GO" id="GO:0003735">
    <property type="term" value="F:structural constituent of ribosome"/>
    <property type="evidence" value="ECO:0007669"/>
    <property type="project" value="InterPro"/>
</dbReference>
<feature type="compositionally biased region" description="Basic residues" evidence="1">
    <location>
        <begin position="95"/>
        <end position="111"/>
    </location>
</feature>
<dbReference type="Proteomes" id="UP001187471">
    <property type="component" value="Unassembled WGS sequence"/>
</dbReference>
<proteinExistence type="predicted"/>
<keyword evidence="3" id="KW-1185">Reference proteome</keyword>
<dbReference type="GO" id="GO:0019843">
    <property type="term" value="F:rRNA binding"/>
    <property type="evidence" value="ECO:0007669"/>
    <property type="project" value="InterPro"/>
</dbReference>
<evidence type="ECO:0000256" key="1">
    <source>
        <dbReference type="SAM" id="MobiDB-lite"/>
    </source>
</evidence>
<dbReference type="GO" id="GO:0005840">
    <property type="term" value="C:ribosome"/>
    <property type="evidence" value="ECO:0007669"/>
    <property type="project" value="InterPro"/>
</dbReference>
<feature type="region of interest" description="Disordered" evidence="1">
    <location>
        <begin position="140"/>
        <end position="162"/>
    </location>
</feature>
<dbReference type="EMBL" id="JAVXUO010001666">
    <property type="protein sequence ID" value="KAK2980162.1"/>
    <property type="molecule type" value="Genomic_DNA"/>
</dbReference>
<dbReference type="InterPro" id="IPR020526">
    <property type="entry name" value="Ribosomal_cL38"/>
</dbReference>
<evidence type="ECO:0000313" key="2">
    <source>
        <dbReference type="EMBL" id="KAK2980162.1"/>
    </source>
</evidence>